<comment type="caution">
    <text evidence="4">The sequence shown here is derived from an EMBL/GenBank/DDBJ whole genome shotgun (WGS) entry which is preliminary data.</text>
</comment>
<name>A0A7L3XDK3_9AVES</name>
<dbReference type="GO" id="GO:0005737">
    <property type="term" value="C:cytoplasm"/>
    <property type="evidence" value="ECO:0007669"/>
    <property type="project" value="TreeGrafter"/>
</dbReference>
<feature type="coiled-coil region" evidence="2">
    <location>
        <begin position="157"/>
        <end position="212"/>
    </location>
</feature>
<protein>
    <submittedName>
        <fullName evidence="4">TXIP1 protein</fullName>
    </submittedName>
</protein>
<sequence>SLAHQKKTIHTLEPLKAMVTTVSEECTRQILALQEKEKDEINMLKQEKQHLLKFIDNMKEEKNSLQTQVEHLRTSVAEEYARYLNEHGARKLLLAKLNDMHNERLDVTRHPVQDVKGEDVVKLTLALKIARQDLTKTQVKLNTMIADYGDDVSRRDFESLEKKYSDLLEETKTLQKDFDQLHTEYETLLEIHRETAEERDNFRAELQRVQHNCTPRPNWAKCSEVIAGGADRWGCLAEGKTSDQLVDVLLEEIGTGALKEINGFPGWGKGDKVPVYLRYEGEVKNKKLTKRDVVNILKDVWKEKIALEQQTGKRSSLPEFFLSYLQKKYGDAAAMEWSYTLYENMRLCRSNHVLSSFYDVLTGKVGEEQYHGQNQLISNLQKELAACDSSNSGSLTSKQFRQEADSFPLKRKESVQELVDASRYKLDSTEDLIDYISLFKEDEEGNAGPFVAKLRNQYVREKQEYLRQLKNKLGALTEVSAGDLKTAFCTIDPDIDDQTLDTYLGLAYQVRREQPDQEVVPVETALQRLLAGDVRRVGPSPGEGSTAGFEGE</sequence>
<keyword evidence="5" id="KW-1185">Reference proteome</keyword>
<dbReference type="InterPro" id="IPR032755">
    <property type="entry name" value="TSNAXIP1_N"/>
</dbReference>
<evidence type="ECO:0000313" key="4">
    <source>
        <dbReference type="EMBL" id="NXV87282.1"/>
    </source>
</evidence>
<dbReference type="Pfam" id="PF15739">
    <property type="entry name" value="TSNAXIP1_N"/>
    <property type="match status" value="1"/>
</dbReference>
<dbReference type="EMBL" id="VZUG01008904">
    <property type="protein sequence ID" value="NXV87282.1"/>
    <property type="molecule type" value="Genomic_DNA"/>
</dbReference>
<accession>A0A7L3XDK3</accession>
<evidence type="ECO:0000256" key="1">
    <source>
        <dbReference type="ARBA" id="ARBA00023054"/>
    </source>
</evidence>
<feature type="non-terminal residue" evidence="4">
    <location>
        <position position="552"/>
    </location>
</feature>
<evidence type="ECO:0000256" key="2">
    <source>
        <dbReference type="SAM" id="Coils"/>
    </source>
</evidence>
<feature type="coiled-coil region" evidence="2">
    <location>
        <begin position="41"/>
        <end position="75"/>
    </location>
</feature>
<dbReference type="PANTHER" id="PTHR16306">
    <property type="entry name" value="TRANSLIN-ASSOCIATED FACTOR X-INTERACTING PROTEIN 1"/>
    <property type="match status" value="1"/>
</dbReference>
<keyword evidence="1 2" id="KW-0175">Coiled coil</keyword>
<reference evidence="4 5" key="1">
    <citation type="submission" date="2019-09" db="EMBL/GenBank/DDBJ databases">
        <title>Bird 10,000 Genomes (B10K) Project - Family phase.</title>
        <authorList>
            <person name="Zhang G."/>
        </authorList>
    </citation>
    <scope>NUCLEOTIDE SEQUENCE [LARGE SCALE GENOMIC DNA]</scope>
    <source>
        <strain evidence="4">OUT-0025</strain>
        <tissue evidence="4">Blood</tissue>
    </source>
</reference>
<feature type="domain" description="Translin-associated factor X-interacting protein 1 N-terminal" evidence="3">
    <location>
        <begin position="2"/>
        <end position="59"/>
    </location>
</feature>
<organism evidence="4 5">
    <name type="scientific">Calonectris borealis</name>
    <name type="common">Cory's shearwater</name>
    <dbReference type="NCBI Taxonomy" id="1323832"/>
    <lineage>
        <taxon>Eukaryota</taxon>
        <taxon>Metazoa</taxon>
        <taxon>Chordata</taxon>
        <taxon>Craniata</taxon>
        <taxon>Vertebrata</taxon>
        <taxon>Euteleostomi</taxon>
        <taxon>Archelosauria</taxon>
        <taxon>Archosauria</taxon>
        <taxon>Dinosauria</taxon>
        <taxon>Saurischia</taxon>
        <taxon>Theropoda</taxon>
        <taxon>Coelurosauria</taxon>
        <taxon>Aves</taxon>
        <taxon>Neognathae</taxon>
        <taxon>Neoaves</taxon>
        <taxon>Aequornithes</taxon>
        <taxon>Procellariiformes</taxon>
        <taxon>Procellariidae</taxon>
        <taxon>Calonectris</taxon>
    </lineage>
</organism>
<evidence type="ECO:0000313" key="5">
    <source>
        <dbReference type="Proteomes" id="UP000535403"/>
    </source>
</evidence>
<evidence type="ECO:0000259" key="3">
    <source>
        <dbReference type="Pfam" id="PF15739"/>
    </source>
</evidence>
<dbReference type="AlphaFoldDB" id="A0A7L3XDK3"/>
<gene>
    <name evidence="4" type="primary">Tsnaxip1</name>
    <name evidence="4" type="ORF">CALBOR_R09805</name>
</gene>
<feature type="non-terminal residue" evidence="4">
    <location>
        <position position="1"/>
    </location>
</feature>
<proteinExistence type="predicted"/>
<dbReference type="Proteomes" id="UP000535403">
    <property type="component" value="Unassembled WGS sequence"/>
</dbReference>
<dbReference type="PANTHER" id="PTHR16306:SF0">
    <property type="entry name" value="TRANSLIN-ASSOCIATED FACTOR X-INTERACTING PROTEIN 1"/>
    <property type="match status" value="1"/>
</dbReference>